<gene>
    <name evidence="4" type="ORF">SAMN05421742_101467</name>
</gene>
<name>A0A1G7UYA7_9PROT</name>
<dbReference type="EMBL" id="FNCV01000001">
    <property type="protein sequence ID" value="SDG52278.1"/>
    <property type="molecule type" value="Genomic_DNA"/>
</dbReference>
<dbReference type="RefSeq" id="WP_092614752.1">
    <property type="nucleotide sequence ID" value="NZ_FNCV01000001.1"/>
</dbReference>
<sequence>MSETLPVTREALSAIPLPTPALTQELAEAGSMPEVGEPDLRKAIAELDPADSLSILSWGAEAQRGATEASESILDGVRNKDIGPAQAALSEVVATMRGFSTDALKEGEPGFFGKLLGKVSPVVKFLQRYEMVDSQIEAIQANLDRHARQLMSDIEKLDRMYAETLGFYARLDIYIQAGEAVLAHMTDSLMPELRQTAEKNPDDMIAAQKVRDFQNTIDSVERRLHDLKLTRQIVIQNMPAIRNTQDVDKGLVAKIQSVQTNTIPMWKRQLAIAITANRATQAAEAVNDVNDLTNELLVQSSESLKTANREARKAIERGVVDIEAVEQANANLMATLTETMDITEQARRRRAEAEERLKACESQLRDTLLSQRKAAQSAG</sequence>
<evidence type="ECO:0000313" key="5">
    <source>
        <dbReference type="Proteomes" id="UP000217076"/>
    </source>
</evidence>
<dbReference type="PANTHER" id="PTHR38432:SF1">
    <property type="entry name" value="TELA-LIKE PROTEIN SAOUHSC_01408"/>
    <property type="match status" value="1"/>
</dbReference>
<proteinExistence type="inferred from homology"/>
<dbReference type="InterPro" id="IPR008863">
    <property type="entry name" value="Toxic_anion-R_TelA"/>
</dbReference>
<dbReference type="STRING" id="83401.SAMN05421742_101467"/>
<reference evidence="5" key="1">
    <citation type="submission" date="2016-10" db="EMBL/GenBank/DDBJ databases">
        <authorList>
            <person name="Varghese N."/>
            <person name="Submissions S."/>
        </authorList>
    </citation>
    <scope>NUCLEOTIDE SEQUENCE [LARGE SCALE GENOMIC DNA]</scope>
    <source>
        <strain evidence="5">930I</strain>
    </source>
</reference>
<dbReference type="OrthoDB" id="8047764at2"/>
<dbReference type="AlphaFoldDB" id="A0A1G7UYA7"/>
<dbReference type="PANTHER" id="PTHR38432">
    <property type="entry name" value="TELA-LIKE PROTEIN SAOUHSC_01408"/>
    <property type="match status" value="1"/>
</dbReference>
<dbReference type="Pfam" id="PF05816">
    <property type="entry name" value="TelA"/>
    <property type="match status" value="1"/>
</dbReference>
<comment type="similarity">
    <text evidence="1 2">Belongs to the TelA family.</text>
</comment>
<evidence type="ECO:0000256" key="3">
    <source>
        <dbReference type="SAM" id="Coils"/>
    </source>
</evidence>
<evidence type="ECO:0000256" key="2">
    <source>
        <dbReference type="PIRNR" id="PIRNR026508"/>
    </source>
</evidence>
<organism evidence="4 5">
    <name type="scientific">Roseospirillum parvum</name>
    <dbReference type="NCBI Taxonomy" id="83401"/>
    <lineage>
        <taxon>Bacteria</taxon>
        <taxon>Pseudomonadati</taxon>
        <taxon>Pseudomonadota</taxon>
        <taxon>Alphaproteobacteria</taxon>
        <taxon>Rhodospirillales</taxon>
        <taxon>Rhodospirillaceae</taxon>
        <taxon>Roseospirillum</taxon>
    </lineage>
</organism>
<evidence type="ECO:0000256" key="1">
    <source>
        <dbReference type="ARBA" id="ARBA00005541"/>
    </source>
</evidence>
<dbReference type="PIRSF" id="PIRSF026508">
    <property type="entry name" value="TelA"/>
    <property type="match status" value="1"/>
</dbReference>
<evidence type="ECO:0000313" key="4">
    <source>
        <dbReference type="EMBL" id="SDG52278.1"/>
    </source>
</evidence>
<accession>A0A1G7UYA7</accession>
<keyword evidence="3" id="KW-0175">Coiled coil</keyword>
<feature type="coiled-coil region" evidence="3">
    <location>
        <begin position="336"/>
        <end position="370"/>
    </location>
</feature>
<protein>
    <submittedName>
        <fullName evidence="4">Uncharacterized conserved protein YaaN involved in tellurite resistance</fullName>
    </submittedName>
</protein>
<keyword evidence="5" id="KW-1185">Reference proteome</keyword>
<dbReference type="Proteomes" id="UP000217076">
    <property type="component" value="Unassembled WGS sequence"/>
</dbReference>